<evidence type="ECO:0000313" key="1">
    <source>
        <dbReference type="EMBL" id="MEO3988899.1"/>
    </source>
</evidence>
<dbReference type="RefSeq" id="WP_347793422.1">
    <property type="nucleotide sequence ID" value="NZ_JAYMYY010000001.1"/>
</dbReference>
<keyword evidence="2" id="KW-1185">Reference proteome</keyword>
<protein>
    <submittedName>
        <fullName evidence="1">Uncharacterized protein</fullName>
    </submittedName>
</protein>
<reference evidence="1 2" key="1">
    <citation type="submission" date="2024-01" db="EMBL/GenBank/DDBJ databases">
        <title>Pseudocitrobacter sp. Endophytic strain Cyp-38L.</title>
        <authorList>
            <person name="Amer M.A."/>
            <person name="Hamed S.M."/>
        </authorList>
    </citation>
    <scope>NUCLEOTIDE SEQUENCE [LARGE SCALE GENOMIC DNA]</scope>
    <source>
        <strain evidence="1 2">Cyp38S</strain>
    </source>
</reference>
<dbReference type="Proteomes" id="UP001444146">
    <property type="component" value="Unassembled WGS sequence"/>
</dbReference>
<dbReference type="EMBL" id="JAYMYY010000001">
    <property type="protein sequence ID" value="MEO3988899.1"/>
    <property type="molecule type" value="Genomic_DNA"/>
</dbReference>
<gene>
    <name evidence="1" type="ORF">VSR74_03550</name>
</gene>
<comment type="caution">
    <text evidence="1">The sequence shown here is derived from an EMBL/GenBank/DDBJ whole genome shotgun (WGS) entry which is preliminary data.</text>
</comment>
<accession>A0ABV0HEF9</accession>
<name>A0ABV0HEF9_9ENTR</name>
<evidence type="ECO:0000313" key="2">
    <source>
        <dbReference type="Proteomes" id="UP001444146"/>
    </source>
</evidence>
<sequence length="305" mass="34228">MSAPRKIKPVLFIVLLAGISSWLCLRYADRTVDSIYISSDDVKLTLRGEIPAHTKLQISAKYGSSSCAGEDLLQSEEADDGYRSISTLTRTFSEAEKSHPYQVDFPLDNFGKCAWQLQSINWRFIWYFAPPRMVIVDSPFNIEPCTSDGQINLQPCRRNNALRPVIYTLRHESDAGSWDGLISIDSSGALAFKSVENARWQSRQPGTLSVDVNKKVAVNLTLALKPDYVVRLRENVDGRESTVIYPDGTTWFYATSLKASPPAGAHTGEQMTLYSPWRKESCLNTLQQSAKGGQKDPMRENDYCR</sequence>
<proteinExistence type="predicted"/>
<organism evidence="1 2">
    <name type="scientific">Pseudocitrobacter cyperus</name>
    <dbReference type="NCBI Taxonomy" id="3112843"/>
    <lineage>
        <taxon>Bacteria</taxon>
        <taxon>Pseudomonadati</taxon>
        <taxon>Pseudomonadota</taxon>
        <taxon>Gammaproteobacteria</taxon>
        <taxon>Enterobacterales</taxon>
        <taxon>Enterobacteriaceae</taxon>
        <taxon>Pseudocitrobacter</taxon>
    </lineage>
</organism>